<reference evidence="2" key="1">
    <citation type="submission" date="2014-12" db="EMBL/GenBank/DDBJ databases">
        <title>Insight into the proteome of Arion vulgaris.</title>
        <authorList>
            <person name="Aradska J."/>
            <person name="Bulat T."/>
            <person name="Smidak R."/>
            <person name="Sarate P."/>
            <person name="Gangsoo J."/>
            <person name="Sialana F."/>
            <person name="Bilban M."/>
            <person name="Lubec G."/>
        </authorList>
    </citation>
    <scope>NUCLEOTIDE SEQUENCE</scope>
    <source>
        <tissue evidence="2">Skin</tissue>
    </source>
</reference>
<sequence>MRSTVEGRKKKEQQTKDNLPENNKVRDTQHRSVMWLSMEHGHGLSVRKRFDYCFAGR</sequence>
<protein>
    <submittedName>
        <fullName evidence="2">Uncharacterized protein</fullName>
    </submittedName>
</protein>
<name>A0A0B7B8T6_9EUPU</name>
<gene>
    <name evidence="2" type="primary">ORF172666</name>
</gene>
<evidence type="ECO:0000313" key="2">
    <source>
        <dbReference type="EMBL" id="CEK89749.1"/>
    </source>
</evidence>
<dbReference type="EMBL" id="HACG01042884">
    <property type="protein sequence ID" value="CEK89749.1"/>
    <property type="molecule type" value="Transcribed_RNA"/>
</dbReference>
<feature type="region of interest" description="Disordered" evidence="1">
    <location>
        <begin position="1"/>
        <end position="28"/>
    </location>
</feature>
<proteinExistence type="predicted"/>
<accession>A0A0B7B8T6</accession>
<evidence type="ECO:0000256" key="1">
    <source>
        <dbReference type="SAM" id="MobiDB-lite"/>
    </source>
</evidence>
<organism evidence="2">
    <name type="scientific">Arion vulgaris</name>
    <dbReference type="NCBI Taxonomy" id="1028688"/>
    <lineage>
        <taxon>Eukaryota</taxon>
        <taxon>Metazoa</taxon>
        <taxon>Spiralia</taxon>
        <taxon>Lophotrochozoa</taxon>
        <taxon>Mollusca</taxon>
        <taxon>Gastropoda</taxon>
        <taxon>Heterobranchia</taxon>
        <taxon>Euthyneura</taxon>
        <taxon>Panpulmonata</taxon>
        <taxon>Eupulmonata</taxon>
        <taxon>Stylommatophora</taxon>
        <taxon>Helicina</taxon>
        <taxon>Arionoidea</taxon>
        <taxon>Arionidae</taxon>
        <taxon>Arion</taxon>
    </lineage>
</organism>
<dbReference type="AlphaFoldDB" id="A0A0B7B8T6"/>